<evidence type="ECO:0000313" key="2">
    <source>
        <dbReference type="EMBL" id="QHJ01043.1"/>
    </source>
</evidence>
<dbReference type="EMBL" id="CP047650">
    <property type="protein sequence ID" value="QHJ01043.1"/>
    <property type="molecule type" value="Genomic_DNA"/>
</dbReference>
<keyword evidence="3" id="KW-1185">Reference proteome</keyword>
<reference evidence="2 3" key="1">
    <citation type="submission" date="2020-01" db="EMBL/GenBank/DDBJ databases">
        <title>Genome sequencing of strain KACC 21265.</title>
        <authorList>
            <person name="Heo J."/>
            <person name="Kim S.-J."/>
            <person name="Kim J.-S."/>
            <person name="Hong S.-B."/>
            <person name="Kwon S.-W."/>
        </authorList>
    </citation>
    <scope>NUCLEOTIDE SEQUENCE [LARGE SCALE GENOMIC DNA]</scope>
    <source>
        <strain evidence="2 3">KACC 21265</strain>
    </source>
</reference>
<evidence type="ECO:0000313" key="3">
    <source>
        <dbReference type="Proteomes" id="UP000464787"/>
    </source>
</evidence>
<dbReference type="AlphaFoldDB" id="A0A857JDK5"/>
<accession>A0A857JDK5</accession>
<name>A0A857JDK5_9BURK</name>
<proteinExistence type="predicted"/>
<sequence>MKTRTAPTRIPQDDPAADSANPQTHDIPASTPPPIAAHAASQARALLHEISGLANSAIRLSAPRASSADDPEDDDRDERIQMLRQSLERVGWVADVALRQLGDTGAFERAEDWMLARL</sequence>
<dbReference type="RefSeq" id="WP_160554852.1">
    <property type="nucleotide sequence ID" value="NZ_CP047650.1"/>
</dbReference>
<dbReference type="Proteomes" id="UP000464787">
    <property type="component" value="Chromosome"/>
</dbReference>
<organism evidence="2 3">
    <name type="scientific">Xylophilus rhododendri</name>
    <dbReference type="NCBI Taxonomy" id="2697032"/>
    <lineage>
        <taxon>Bacteria</taxon>
        <taxon>Pseudomonadati</taxon>
        <taxon>Pseudomonadota</taxon>
        <taxon>Betaproteobacteria</taxon>
        <taxon>Burkholderiales</taxon>
        <taxon>Xylophilus</taxon>
    </lineage>
</organism>
<dbReference type="KEGG" id="xyk:GT347_25485"/>
<evidence type="ECO:0000256" key="1">
    <source>
        <dbReference type="SAM" id="MobiDB-lite"/>
    </source>
</evidence>
<feature type="region of interest" description="Disordered" evidence="1">
    <location>
        <begin position="1"/>
        <end position="35"/>
    </location>
</feature>
<gene>
    <name evidence="2" type="ORF">GT347_25485</name>
</gene>
<protein>
    <submittedName>
        <fullName evidence="2">Uncharacterized protein</fullName>
    </submittedName>
</protein>